<name>A0ACB9K0H5_9ASTR</name>
<evidence type="ECO:0000313" key="2">
    <source>
        <dbReference type="Proteomes" id="UP001056120"/>
    </source>
</evidence>
<organism evidence="1 2">
    <name type="scientific">Smallanthus sonchifolius</name>
    <dbReference type="NCBI Taxonomy" id="185202"/>
    <lineage>
        <taxon>Eukaryota</taxon>
        <taxon>Viridiplantae</taxon>
        <taxon>Streptophyta</taxon>
        <taxon>Embryophyta</taxon>
        <taxon>Tracheophyta</taxon>
        <taxon>Spermatophyta</taxon>
        <taxon>Magnoliopsida</taxon>
        <taxon>eudicotyledons</taxon>
        <taxon>Gunneridae</taxon>
        <taxon>Pentapetalae</taxon>
        <taxon>asterids</taxon>
        <taxon>campanulids</taxon>
        <taxon>Asterales</taxon>
        <taxon>Asteraceae</taxon>
        <taxon>Asteroideae</taxon>
        <taxon>Heliantheae alliance</taxon>
        <taxon>Millerieae</taxon>
        <taxon>Smallanthus</taxon>
    </lineage>
</organism>
<evidence type="ECO:0000313" key="1">
    <source>
        <dbReference type="EMBL" id="KAI3825825.1"/>
    </source>
</evidence>
<reference evidence="1 2" key="2">
    <citation type="journal article" date="2022" name="Mol. Ecol. Resour.">
        <title>The genomes of chicory, endive, great burdock and yacon provide insights into Asteraceae paleo-polyploidization history and plant inulin production.</title>
        <authorList>
            <person name="Fan W."/>
            <person name="Wang S."/>
            <person name="Wang H."/>
            <person name="Wang A."/>
            <person name="Jiang F."/>
            <person name="Liu H."/>
            <person name="Zhao H."/>
            <person name="Xu D."/>
            <person name="Zhang Y."/>
        </authorList>
    </citation>
    <scope>NUCLEOTIDE SEQUENCE [LARGE SCALE GENOMIC DNA]</scope>
    <source>
        <strain evidence="2">cv. Yunnan</strain>
        <tissue evidence="1">Leaves</tissue>
    </source>
</reference>
<accession>A0ACB9K0H5</accession>
<keyword evidence="2" id="KW-1185">Reference proteome</keyword>
<gene>
    <name evidence="1" type="ORF">L1987_07483</name>
</gene>
<sequence length="209" mass="23850">MYAHVYTIGPLQLLLDQMPEEKRQTGGSSFHGYSLLKEQPECFQWLQSKDPSSVIYVNFGSNTVMSLEDLTEFGWGLVNSNYYFLWIIRPDLVMGGTAVFVREFEECIKKRVYCKLVFTGEGVEPWFGWRVLDSLYVCKEWGVGLEMQGSKVTRDEVTRRVQELMGEGGDRIRNKAIEWKEKCRVAAGPNGSSSLNVDKIDIVPDLVSQ</sequence>
<proteinExistence type="predicted"/>
<protein>
    <submittedName>
        <fullName evidence="1">Uncharacterized protein</fullName>
    </submittedName>
</protein>
<dbReference type="EMBL" id="CM042019">
    <property type="protein sequence ID" value="KAI3825825.1"/>
    <property type="molecule type" value="Genomic_DNA"/>
</dbReference>
<dbReference type="Proteomes" id="UP001056120">
    <property type="component" value="Linkage Group LG02"/>
</dbReference>
<reference evidence="2" key="1">
    <citation type="journal article" date="2022" name="Mol. Ecol. Resour.">
        <title>The genomes of chicory, endive, great burdock and yacon provide insights into Asteraceae palaeo-polyploidization history and plant inulin production.</title>
        <authorList>
            <person name="Fan W."/>
            <person name="Wang S."/>
            <person name="Wang H."/>
            <person name="Wang A."/>
            <person name="Jiang F."/>
            <person name="Liu H."/>
            <person name="Zhao H."/>
            <person name="Xu D."/>
            <person name="Zhang Y."/>
        </authorList>
    </citation>
    <scope>NUCLEOTIDE SEQUENCE [LARGE SCALE GENOMIC DNA]</scope>
    <source>
        <strain evidence="2">cv. Yunnan</strain>
    </source>
</reference>
<comment type="caution">
    <text evidence="1">The sequence shown here is derived from an EMBL/GenBank/DDBJ whole genome shotgun (WGS) entry which is preliminary data.</text>
</comment>